<feature type="region of interest" description="Disordered" evidence="7">
    <location>
        <begin position="1"/>
        <end position="39"/>
    </location>
</feature>
<keyword evidence="10" id="KW-1185">Reference proteome</keyword>
<evidence type="ECO:0000313" key="9">
    <source>
        <dbReference type="EMBL" id="GAA2329387.1"/>
    </source>
</evidence>
<name>A0ABN3FGP4_9ACTN</name>
<sequence length="217" mass="23332">MLAAVPPAPNPFRTTETEGAAMTPVPTRTRPQPHRRTGAPTVTVTIEIPADDPRLVRRLTAALAGIGQSRITVAPDVPALEAAQPEAAPPAGPKAAPALVIDVPGREVLLRGAPVALTRLEFELLAFLARYPGMVHTRAELLQYVWETPDTGLAGRTVDVHVRRLRSKLGEFDELVGTVRGVGYRFARSREVEYRTGTASPAADRLLGIEFPPSKNS</sequence>
<evidence type="ECO:0000256" key="1">
    <source>
        <dbReference type="ARBA" id="ARBA00022553"/>
    </source>
</evidence>
<dbReference type="CDD" id="cd00383">
    <property type="entry name" value="trans_reg_C"/>
    <property type="match status" value="1"/>
</dbReference>
<evidence type="ECO:0000259" key="8">
    <source>
        <dbReference type="PROSITE" id="PS51755"/>
    </source>
</evidence>
<reference evidence="9 10" key="1">
    <citation type="journal article" date="2019" name="Int. J. Syst. Evol. Microbiol.">
        <title>The Global Catalogue of Microorganisms (GCM) 10K type strain sequencing project: providing services to taxonomists for standard genome sequencing and annotation.</title>
        <authorList>
            <consortium name="The Broad Institute Genomics Platform"/>
            <consortium name="The Broad Institute Genome Sequencing Center for Infectious Disease"/>
            <person name="Wu L."/>
            <person name="Ma J."/>
        </authorList>
    </citation>
    <scope>NUCLEOTIDE SEQUENCE [LARGE SCALE GENOMIC DNA]</scope>
    <source>
        <strain evidence="9 10">JCM 6238</strain>
    </source>
</reference>
<dbReference type="InterPro" id="IPR016032">
    <property type="entry name" value="Sig_transdc_resp-reg_C-effctor"/>
</dbReference>
<dbReference type="InterPro" id="IPR039420">
    <property type="entry name" value="WalR-like"/>
</dbReference>
<comment type="caution">
    <text evidence="9">The sequence shown here is derived from an EMBL/GenBank/DDBJ whole genome shotgun (WGS) entry which is preliminary data.</text>
</comment>
<evidence type="ECO:0000256" key="7">
    <source>
        <dbReference type="SAM" id="MobiDB-lite"/>
    </source>
</evidence>
<keyword evidence="4 6" id="KW-0238">DNA-binding</keyword>
<dbReference type="Gene3D" id="1.10.10.10">
    <property type="entry name" value="Winged helix-like DNA-binding domain superfamily/Winged helix DNA-binding domain"/>
    <property type="match status" value="1"/>
</dbReference>
<evidence type="ECO:0000256" key="6">
    <source>
        <dbReference type="PROSITE-ProRule" id="PRU01091"/>
    </source>
</evidence>
<feature type="DNA-binding region" description="OmpR/PhoB-type" evidence="6">
    <location>
        <begin position="90"/>
        <end position="188"/>
    </location>
</feature>
<dbReference type="Proteomes" id="UP001501584">
    <property type="component" value="Unassembled WGS sequence"/>
</dbReference>
<feature type="compositionally biased region" description="Pro residues" evidence="7">
    <location>
        <begin position="1"/>
        <end position="10"/>
    </location>
</feature>
<dbReference type="Pfam" id="PF00486">
    <property type="entry name" value="Trans_reg_C"/>
    <property type="match status" value="1"/>
</dbReference>
<protein>
    <recommendedName>
        <fullName evidence="8">OmpR/PhoB-type domain-containing protein</fullName>
    </recommendedName>
</protein>
<dbReference type="SUPFAM" id="SSF46894">
    <property type="entry name" value="C-terminal effector domain of the bipartite response regulators"/>
    <property type="match status" value="1"/>
</dbReference>
<evidence type="ECO:0000256" key="3">
    <source>
        <dbReference type="ARBA" id="ARBA00023015"/>
    </source>
</evidence>
<keyword evidence="5" id="KW-0804">Transcription</keyword>
<dbReference type="PANTHER" id="PTHR48111">
    <property type="entry name" value="REGULATOR OF RPOS"/>
    <property type="match status" value="1"/>
</dbReference>
<gene>
    <name evidence="9" type="ORF">GCM10010403_21140</name>
</gene>
<dbReference type="PANTHER" id="PTHR48111:SF21">
    <property type="entry name" value="DNA-BINDING DUAL MASTER TRANSCRIPTIONAL REGULATOR RPAA"/>
    <property type="match status" value="1"/>
</dbReference>
<dbReference type="InterPro" id="IPR036388">
    <property type="entry name" value="WH-like_DNA-bd_sf"/>
</dbReference>
<dbReference type="SMART" id="SM00862">
    <property type="entry name" value="Trans_reg_C"/>
    <property type="match status" value="1"/>
</dbReference>
<evidence type="ECO:0000256" key="2">
    <source>
        <dbReference type="ARBA" id="ARBA00023012"/>
    </source>
</evidence>
<organism evidence="9 10">
    <name type="scientific">Glycomyces rutgersensis</name>
    <dbReference type="NCBI Taxonomy" id="58115"/>
    <lineage>
        <taxon>Bacteria</taxon>
        <taxon>Bacillati</taxon>
        <taxon>Actinomycetota</taxon>
        <taxon>Actinomycetes</taxon>
        <taxon>Glycomycetales</taxon>
        <taxon>Glycomycetaceae</taxon>
        <taxon>Glycomyces</taxon>
    </lineage>
</organism>
<keyword evidence="2" id="KW-0902">Two-component regulatory system</keyword>
<dbReference type="EMBL" id="BAAASX010000002">
    <property type="protein sequence ID" value="GAA2329387.1"/>
    <property type="molecule type" value="Genomic_DNA"/>
</dbReference>
<feature type="domain" description="OmpR/PhoB-type" evidence="8">
    <location>
        <begin position="90"/>
        <end position="188"/>
    </location>
</feature>
<dbReference type="PROSITE" id="PS51755">
    <property type="entry name" value="OMPR_PHOB"/>
    <property type="match status" value="1"/>
</dbReference>
<evidence type="ECO:0000313" key="10">
    <source>
        <dbReference type="Proteomes" id="UP001501584"/>
    </source>
</evidence>
<evidence type="ECO:0000256" key="5">
    <source>
        <dbReference type="ARBA" id="ARBA00023163"/>
    </source>
</evidence>
<dbReference type="InterPro" id="IPR001867">
    <property type="entry name" value="OmpR/PhoB-type_DNA-bd"/>
</dbReference>
<keyword evidence="1" id="KW-0597">Phosphoprotein</keyword>
<keyword evidence="3" id="KW-0805">Transcription regulation</keyword>
<evidence type="ECO:0000256" key="4">
    <source>
        <dbReference type="ARBA" id="ARBA00023125"/>
    </source>
</evidence>
<proteinExistence type="predicted"/>
<accession>A0ABN3FGP4</accession>